<dbReference type="GO" id="GO:0004305">
    <property type="term" value="F:ethanolamine kinase activity"/>
    <property type="evidence" value="ECO:0007669"/>
    <property type="project" value="TreeGrafter"/>
</dbReference>
<feature type="compositionally biased region" description="Low complexity" evidence="2">
    <location>
        <begin position="146"/>
        <end position="156"/>
    </location>
</feature>
<feature type="compositionally biased region" description="Polar residues" evidence="2">
    <location>
        <begin position="1"/>
        <end position="33"/>
    </location>
</feature>
<reference evidence="4 5" key="1">
    <citation type="journal article" date="2010" name="Nature">
        <title>Perigord black truffle genome uncovers evolutionary origins and mechanisms of symbiosis.</title>
        <authorList>
            <person name="Martin F."/>
            <person name="Kohler A."/>
            <person name="Murat C."/>
            <person name="Balestrini R."/>
            <person name="Coutinho P.M."/>
            <person name="Jaillon O."/>
            <person name="Montanini B."/>
            <person name="Morin E."/>
            <person name="Noel B."/>
            <person name="Percudani R."/>
            <person name="Porcel B."/>
            <person name="Rubini A."/>
            <person name="Amicucci A."/>
            <person name="Amselem J."/>
            <person name="Anthouard V."/>
            <person name="Arcioni S."/>
            <person name="Artiguenave F."/>
            <person name="Aury J.M."/>
            <person name="Ballario P."/>
            <person name="Bolchi A."/>
            <person name="Brenna A."/>
            <person name="Brun A."/>
            <person name="Buee M."/>
            <person name="Cantarel B."/>
            <person name="Chevalier G."/>
            <person name="Couloux A."/>
            <person name="Da Silva C."/>
            <person name="Denoeud F."/>
            <person name="Duplessis S."/>
            <person name="Ghignone S."/>
            <person name="Hilselberger B."/>
            <person name="Iotti M."/>
            <person name="Marcais B."/>
            <person name="Mello A."/>
            <person name="Miranda M."/>
            <person name="Pacioni G."/>
            <person name="Quesneville H."/>
            <person name="Riccioni C."/>
            <person name="Ruotolo R."/>
            <person name="Splivallo R."/>
            <person name="Stocchi V."/>
            <person name="Tisserant E."/>
            <person name="Viscomi A.R."/>
            <person name="Zambonelli A."/>
            <person name="Zampieri E."/>
            <person name="Henrissat B."/>
            <person name="Lebrun M.H."/>
            <person name="Paolocci F."/>
            <person name="Bonfante P."/>
            <person name="Ottonello S."/>
            <person name="Wincker P."/>
        </authorList>
    </citation>
    <scope>NUCLEOTIDE SEQUENCE [LARGE SCALE GENOMIC DNA]</scope>
    <source>
        <strain evidence="4 5">Mel28</strain>
    </source>
</reference>
<dbReference type="OMA" id="CEQVINW"/>
<gene>
    <name evidence="4" type="ORF">GSTUM_00002999001</name>
</gene>
<dbReference type="KEGG" id="tml:GSTUM_00002999001"/>
<organism evidence="4 5">
    <name type="scientific">Tuber melanosporum (strain Mel28)</name>
    <name type="common">Perigord black truffle</name>
    <dbReference type="NCBI Taxonomy" id="656061"/>
    <lineage>
        <taxon>Eukaryota</taxon>
        <taxon>Fungi</taxon>
        <taxon>Dikarya</taxon>
        <taxon>Ascomycota</taxon>
        <taxon>Pezizomycotina</taxon>
        <taxon>Pezizomycetes</taxon>
        <taxon>Pezizales</taxon>
        <taxon>Tuberaceae</taxon>
        <taxon>Tuber</taxon>
    </lineage>
</organism>
<evidence type="ECO:0000259" key="3">
    <source>
        <dbReference type="Pfam" id="PF04428"/>
    </source>
</evidence>
<name>D5G8L4_TUBMM</name>
<evidence type="ECO:0000256" key="2">
    <source>
        <dbReference type="SAM" id="MobiDB-lite"/>
    </source>
</evidence>
<dbReference type="eggNOG" id="KOG2686">
    <property type="taxonomic scope" value="Eukaryota"/>
</dbReference>
<dbReference type="RefSeq" id="XP_002836666.1">
    <property type="nucleotide sequence ID" value="XM_002836620.1"/>
</dbReference>
<sequence>MSDSNPPHSTDPQDSLLQKSHLSDENMGSQENPGSRHHAPSREQHMTSTGSVSSREQRASLAEQVKAWLRSEKQRQKDRREGKRALHRALHGHCPPGELVDSGDTPAPPDPDSSGDEETQNSLNQLEAILAGVQESSPADPSRHQSASSRRGSWGRSRARSLMVNASDTDYASEGEPVVRSCEVHLETAEEVGIDEFRRQVLTLAHTLKCKGWRRVPLDRFRDISIERISGALTNTVSLSFVDYPLVGFFPRQGTEASLRKLLLRIYGPQVSHLIDRETELSILRRLARRTIGPPLLGTFENGRFEEFFNATTLTKDDIKVPGTSRHIAMRLKELHKGIELEDRERKMGPASWCNWYKWAPRAKQIMIYLDTAENLGKRGYICGCPWEKFEAAVEKYKEWLYDRYNGEENVKKQMVFAHNDTQYGNILRLQPSGESPPPTPSNEHRQLVVIDFEYASANTPGFEFANHFCEWMSNYHDPVSPHFMHHTRFPTFQERRNFLQAYVEHSLPSPFIAKSVSMPGTSSEPSTPPTLHPPAASSSSAPSSMLDTRIPGASDEEVDRLEGEAKAWRAASHAMWCVWGIVQAKNPGSGTKAAVDGQQGGADGSVPGGAKAAAGDLGGVKPESEEDESEFDYLGYAQQRALLFWGDMLALEIMKPGEVGDEVVEKAKIIAL</sequence>
<proteinExistence type="inferred from homology"/>
<dbReference type="STRING" id="656061.D5G8L4"/>
<dbReference type="Gene3D" id="3.30.200.20">
    <property type="entry name" value="Phosphorylase Kinase, domain 1"/>
    <property type="match status" value="1"/>
</dbReference>
<evidence type="ECO:0000313" key="5">
    <source>
        <dbReference type="Proteomes" id="UP000006911"/>
    </source>
</evidence>
<dbReference type="InParanoid" id="D5G8L4"/>
<dbReference type="GO" id="GO:0005737">
    <property type="term" value="C:cytoplasm"/>
    <property type="evidence" value="ECO:0007669"/>
    <property type="project" value="TreeGrafter"/>
</dbReference>
<dbReference type="PANTHER" id="PTHR22603:SF93">
    <property type="entry name" value="RE24176P"/>
    <property type="match status" value="1"/>
</dbReference>
<dbReference type="HOGENOM" id="CLU_012712_4_1_1"/>
<feature type="compositionally biased region" description="Basic and acidic residues" evidence="2">
    <location>
        <begin position="69"/>
        <end position="84"/>
    </location>
</feature>
<dbReference type="GO" id="GO:0006646">
    <property type="term" value="P:phosphatidylethanolamine biosynthetic process"/>
    <property type="evidence" value="ECO:0007669"/>
    <property type="project" value="TreeGrafter"/>
</dbReference>
<feature type="region of interest" description="Disordered" evidence="2">
    <location>
        <begin position="1"/>
        <end position="120"/>
    </location>
</feature>
<dbReference type="Gene3D" id="3.90.1200.10">
    <property type="match status" value="1"/>
</dbReference>
<dbReference type="Proteomes" id="UP000006911">
    <property type="component" value="Unassembled WGS sequence"/>
</dbReference>
<dbReference type="CDD" id="cd05157">
    <property type="entry name" value="ETNK_euk"/>
    <property type="match status" value="1"/>
</dbReference>
<comment type="similarity">
    <text evidence="1">Belongs to the choline/ethanolamine kinase family.</text>
</comment>
<feature type="region of interest" description="Disordered" evidence="2">
    <location>
        <begin position="515"/>
        <end position="559"/>
    </location>
</feature>
<keyword evidence="5" id="KW-1185">Reference proteome</keyword>
<evidence type="ECO:0000256" key="1">
    <source>
        <dbReference type="ARBA" id="ARBA00038211"/>
    </source>
</evidence>
<dbReference type="InterPro" id="IPR011009">
    <property type="entry name" value="Kinase-like_dom_sf"/>
</dbReference>
<dbReference type="GeneID" id="9186225"/>
<evidence type="ECO:0000313" key="4">
    <source>
        <dbReference type="EMBL" id="CAZ80857.1"/>
    </source>
</evidence>
<dbReference type="InterPro" id="IPR007521">
    <property type="entry name" value="Choline_kin_N"/>
</dbReference>
<accession>D5G8L4</accession>
<protein>
    <submittedName>
        <fullName evidence="4">(Perigord truffle) hypothetical protein</fullName>
    </submittedName>
</protein>
<dbReference type="PANTHER" id="PTHR22603">
    <property type="entry name" value="CHOLINE/ETHANOALAMINE KINASE"/>
    <property type="match status" value="1"/>
</dbReference>
<dbReference type="AlphaFoldDB" id="D5G8L4"/>
<feature type="compositionally biased region" description="Low complexity" evidence="2">
    <location>
        <begin position="534"/>
        <end position="545"/>
    </location>
</feature>
<feature type="region of interest" description="Disordered" evidence="2">
    <location>
        <begin position="134"/>
        <end position="159"/>
    </location>
</feature>
<feature type="region of interest" description="Disordered" evidence="2">
    <location>
        <begin position="589"/>
        <end position="625"/>
    </location>
</feature>
<dbReference type="Pfam" id="PF04428">
    <property type="entry name" value="Choline_kin_N"/>
    <property type="match status" value="1"/>
</dbReference>
<dbReference type="SUPFAM" id="SSF56112">
    <property type="entry name" value="Protein kinase-like (PK-like)"/>
    <property type="match status" value="1"/>
</dbReference>
<dbReference type="EMBL" id="FN430047">
    <property type="protein sequence ID" value="CAZ80857.1"/>
    <property type="molecule type" value="Genomic_DNA"/>
</dbReference>
<dbReference type="Pfam" id="PF01633">
    <property type="entry name" value="Choline_kinase"/>
    <property type="match status" value="1"/>
</dbReference>
<dbReference type="FunCoup" id="D5G8L4">
    <property type="interactions" value="344"/>
</dbReference>
<dbReference type="GO" id="GO:0004103">
    <property type="term" value="F:choline kinase activity"/>
    <property type="evidence" value="ECO:0007669"/>
    <property type="project" value="TreeGrafter"/>
</dbReference>
<feature type="domain" description="Choline kinase N-terminal" evidence="3">
    <location>
        <begin position="178"/>
        <end position="219"/>
    </location>
</feature>
<feature type="compositionally biased region" description="Gly residues" evidence="2">
    <location>
        <begin position="599"/>
        <end position="608"/>
    </location>
</feature>